<evidence type="ECO:0000256" key="3">
    <source>
        <dbReference type="ARBA" id="ARBA00022801"/>
    </source>
</evidence>
<reference evidence="7" key="1">
    <citation type="submission" date="2007-04" db="EMBL/GenBank/DDBJ databases">
        <title>Complete sequence of plasmid pRSPA01 of Rhodobacter sphaeroides ATCC 17025.</title>
        <authorList>
            <consortium name="US DOE Joint Genome Institute"/>
            <person name="Copeland A."/>
            <person name="Lucas S."/>
            <person name="Lapidus A."/>
            <person name="Barry K."/>
            <person name="Detter J.C."/>
            <person name="Glavina del Rio T."/>
            <person name="Hammon N."/>
            <person name="Israni S."/>
            <person name="Dalin E."/>
            <person name="Tice H."/>
            <person name="Pitluck S."/>
            <person name="Chertkov O."/>
            <person name="Brettin T."/>
            <person name="Bruce D."/>
            <person name="Han C."/>
            <person name="Schmutz J."/>
            <person name="Larimer F."/>
            <person name="Land M."/>
            <person name="Hauser L."/>
            <person name="Kyrpides N."/>
            <person name="Kim E."/>
            <person name="Richardson P."/>
            <person name="Mackenzie C."/>
            <person name="Choudhary M."/>
            <person name="Donohue T.J."/>
            <person name="Kaplan S."/>
        </authorList>
    </citation>
    <scope>NUCLEOTIDE SEQUENCE [LARGE SCALE GENOMIC DNA]</scope>
    <source>
        <strain evidence="7">ATCC 17025</strain>
        <plasmid evidence="7">pRSPA01</plasmid>
    </source>
</reference>
<dbReference type="HOGENOM" id="CLU_025872_0_0_5"/>
<organism evidence="7">
    <name type="scientific">Cereibacter sphaeroides (strain ATCC 17025 / ATH 2.4.3)</name>
    <name type="common">Rhodobacter sphaeroides</name>
    <dbReference type="NCBI Taxonomy" id="349102"/>
    <lineage>
        <taxon>Bacteria</taxon>
        <taxon>Pseudomonadati</taxon>
        <taxon>Pseudomonadota</taxon>
        <taxon>Alphaproteobacteria</taxon>
        <taxon>Rhodobacterales</taxon>
        <taxon>Paracoccaceae</taxon>
        <taxon>Cereibacter</taxon>
    </lineage>
</organism>
<geneLocation type="plasmid" evidence="7">
    <name>pRSPA01</name>
</geneLocation>
<dbReference type="EMBL" id="CP000662">
    <property type="protein sequence ID" value="ABP72123.1"/>
    <property type="molecule type" value="Genomic_DNA"/>
</dbReference>
<keyword evidence="5" id="KW-0472">Membrane</keyword>
<sequence>MRRLDVRDFADRDDVVPPGGRPAFDELESYWAGLNRIRDALLELTGDAAPALRAQLDRIIERIDAFEPSVSVLGQVKAGKSTLLNALIGRPGLLPSDVNPWTSVITNVHLNSPRRPLETRALFRFFDALEWDRLVTTGGRLGEMARRAGFASEAEQIRAQVMAMRGTTEARLGQDFERLLGSSHAFPDLSSDVIDRYICYGDAGDSKGRAQGFYADITRTADLFVDLPGYPQNLCIRDTPGVNDTFMMREQITLNAISESRVCVIVLSAHQALSTMDMALLRIIGNVESREVLIFVNRIDELADPVAQCREIEDAIRHTLERARIGAGMTILFGSALWAVRALEDRCDALSEQSRRALLAWTAGRSEARDLRSLAFEASGVPALHAEISRRIVEGPGQAMLADIQAETGNVISEVETVDIVARSGAMPPAAVDRPAIESRAAEIGRLCDERLKARIVEARAALSERLGRAHEQFVEGAVGALASHISAYGETEGWRCDPTTLRMMIRSSYLAAAKTVRDALGDCTGEAAEGFARLLCGDLGVPEGSVAFHLPQGPVPQAPGIIAQTISLDMQEAWWRRFFQRRGSPEDRANRYRALIMAETLPLTEAVGQEDFAGFCQEVAEAACVFCRKQTEFVAAVLDAMERPAAGQEGALADVAGALEDATRRGAA</sequence>
<dbReference type="InterPro" id="IPR027094">
    <property type="entry name" value="Mitofusin_fam"/>
</dbReference>
<evidence type="ECO:0000256" key="5">
    <source>
        <dbReference type="ARBA" id="ARBA00023136"/>
    </source>
</evidence>
<keyword evidence="7" id="KW-0614">Plasmid</keyword>
<accession>A4WXK9</accession>
<evidence type="ECO:0000256" key="1">
    <source>
        <dbReference type="ARBA" id="ARBA00004370"/>
    </source>
</evidence>
<dbReference type="AlphaFoldDB" id="A4WXK9"/>
<dbReference type="GO" id="GO:0016020">
    <property type="term" value="C:membrane"/>
    <property type="evidence" value="ECO:0007669"/>
    <property type="project" value="UniProtKB-SubCell"/>
</dbReference>
<dbReference type="PANTHER" id="PTHR10465:SF0">
    <property type="entry name" value="SARCALUMENIN"/>
    <property type="match status" value="1"/>
</dbReference>
<dbReference type="PANTHER" id="PTHR10465">
    <property type="entry name" value="TRANSMEMBRANE GTPASE FZO1"/>
    <property type="match status" value="1"/>
</dbReference>
<keyword evidence="2" id="KW-0547">Nucleotide-binding</keyword>
<dbReference type="GO" id="GO:0003924">
    <property type="term" value="F:GTPase activity"/>
    <property type="evidence" value="ECO:0007669"/>
    <property type="project" value="InterPro"/>
</dbReference>
<evidence type="ECO:0000256" key="2">
    <source>
        <dbReference type="ARBA" id="ARBA00022741"/>
    </source>
</evidence>
<dbReference type="GO" id="GO:0005525">
    <property type="term" value="F:GTP binding"/>
    <property type="evidence" value="ECO:0007669"/>
    <property type="project" value="UniProtKB-KW"/>
</dbReference>
<keyword evidence="3" id="KW-0378">Hydrolase</keyword>
<dbReference type="InterPro" id="IPR027417">
    <property type="entry name" value="P-loop_NTPase"/>
</dbReference>
<keyword evidence="4" id="KW-0342">GTP-binding</keyword>
<evidence type="ECO:0000313" key="7">
    <source>
        <dbReference type="EMBL" id="ABP72123.1"/>
    </source>
</evidence>
<evidence type="ECO:0000256" key="4">
    <source>
        <dbReference type="ARBA" id="ARBA00023134"/>
    </source>
</evidence>
<dbReference type="SUPFAM" id="SSF52540">
    <property type="entry name" value="P-loop containing nucleoside triphosphate hydrolases"/>
    <property type="match status" value="1"/>
</dbReference>
<dbReference type="Pfam" id="PF00350">
    <property type="entry name" value="Dynamin_N"/>
    <property type="match status" value="1"/>
</dbReference>
<proteinExistence type="predicted"/>
<dbReference type="KEGG" id="rsq:Rsph17025_3239"/>
<name>A4WXK9_CERS5</name>
<dbReference type="InterPro" id="IPR045063">
    <property type="entry name" value="Dynamin_N"/>
</dbReference>
<dbReference type="Gene3D" id="3.40.50.300">
    <property type="entry name" value="P-loop containing nucleotide triphosphate hydrolases"/>
    <property type="match status" value="1"/>
</dbReference>
<feature type="domain" description="Dynamin N-terminal" evidence="6">
    <location>
        <begin position="70"/>
        <end position="282"/>
    </location>
</feature>
<evidence type="ECO:0000259" key="6">
    <source>
        <dbReference type="Pfam" id="PF00350"/>
    </source>
</evidence>
<gene>
    <name evidence="7" type="ordered locus">Rsph17025_3239</name>
</gene>
<comment type="subcellular location">
    <subcellularLocation>
        <location evidence="1">Membrane</location>
    </subcellularLocation>
</comment>
<protein>
    <recommendedName>
        <fullName evidence="6">Dynamin N-terminal domain-containing protein</fullName>
    </recommendedName>
</protein>